<keyword evidence="5 9" id="KW-0547">Nucleotide-binding</keyword>
<dbReference type="GO" id="GO:0005471">
    <property type="term" value="F:ATP:ADP antiporter activity"/>
    <property type="evidence" value="ECO:0007669"/>
    <property type="project" value="InterPro"/>
</dbReference>
<feature type="transmembrane region" description="Helical" evidence="9">
    <location>
        <begin position="92"/>
        <end position="109"/>
    </location>
</feature>
<dbReference type="AlphaFoldDB" id="A0A7S3PJ78"/>
<feature type="transmembrane region" description="Helical" evidence="9">
    <location>
        <begin position="212"/>
        <end position="236"/>
    </location>
</feature>
<evidence type="ECO:0000256" key="3">
    <source>
        <dbReference type="ARBA" id="ARBA00022448"/>
    </source>
</evidence>
<keyword evidence="4 9" id="KW-0812">Transmembrane</keyword>
<evidence type="ECO:0000256" key="6">
    <source>
        <dbReference type="ARBA" id="ARBA00022840"/>
    </source>
</evidence>
<gene>
    <name evidence="10" type="ORF">ASTO00021_LOCUS11212</name>
</gene>
<feature type="transmembrane region" description="Helical" evidence="9">
    <location>
        <begin position="398"/>
        <end position="419"/>
    </location>
</feature>
<comment type="similarity">
    <text evidence="2 9">Belongs to the ADP/ATP translocase tlc family.</text>
</comment>
<protein>
    <recommendedName>
        <fullName evidence="9">ADP,ATP carrier protein</fullName>
    </recommendedName>
</protein>
<evidence type="ECO:0000256" key="8">
    <source>
        <dbReference type="ARBA" id="ARBA00023136"/>
    </source>
</evidence>
<reference evidence="10" key="1">
    <citation type="submission" date="2021-01" db="EMBL/GenBank/DDBJ databases">
        <authorList>
            <person name="Corre E."/>
            <person name="Pelletier E."/>
            <person name="Niang G."/>
            <person name="Scheremetjew M."/>
            <person name="Finn R."/>
            <person name="Kale V."/>
            <person name="Holt S."/>
            <person name="Cochrane G."/>
            <person name="Meng A."/>
            <person name="Brown T."/>
            <person name="Cohen L."/>
        </authorList>
    </citation>
    <scope>NUCLEOTIDE SEQUENCE</scope>
    <source>
        <strain evidence="10">GSBS06</strain>
    </source>
</reference>
<keyword evidence="6 9" id="KW-0067">ATP-binding</keyword>
<feature type="transmembrane region" description="Helical" evidence="9">
    <location>
        <begin position="556"/>
        <end position="574"/>
    </location>
</feature>
<evidence type="ECO:0000256" key="5">
    <source>
        <dbReference type="ARBA" id="ARBA00022741"/>
    </source>
</evidence>
<organism evidence="10">
    <name type="scientific">Aplanochytrium stocchinoi</name>
    <dbReference type="NCBI Taxonomy" id="215587"/>
    <lineage>
        <taxon>Eukaryota</taxon>
        <taxon>Sar</taxon>
        <taxon>Stramenopiles</taxon>
        <taxon>Bigyra</taxon>
        <taxon>Labyrinthulomycetes</taxon>
        <taxon>Thraustochytrida</taxon>
        <taxon>Thraustochytriidae</taxon>
        <taxon>Aplanochytrium</taxon>
    </lineage>
</organism>
<dbReference type="PANTHER" id="PTHR31187">
    <property type="match status" value="1"/>
</dbReference>
<sequence>MFRRNYRLSMKSTGSPRSLLWGPFNDAKKTDEEEDGSAYQNRFWGLFMQLRESLATPLMVMYFLMLMVNTLLRDTKDTLLVTSKAGVEAIPILKSWLVIPGSVMFFLFYAKLSRVVSRKQVFIIVLSCFVMFYVVFGIFLYPLKHYVGLSESTQVWLTASLPPTFGPSLVALIDEWPLALFFVVSELWSSGVCQLMFWQVANDVISVRQAKAFYPAIGAMGNLGMVVAGHFLMVFANQRDLVSATAYLRIPTNTKDAAKSEKANRDLQSKRISELSLDQHNVIFSPDSIIGRAINIGSLIDPVEQGWSQTLAGIALMTLSASVMIIMCYNSLYRRKRTYSKTMLHKNLDIGNGFVNGNSPKREDVEHGNIPKRESMKQGNTRMKLMDSMRMLFKSKPLQCVAILVISYGVSSCLVEVCWKGQVKKSYTRPNDYSRFMAQFWFWTGIVSMGFMVMGRLVLEKLGYKFAVLFTPVLMIVAGTIFFLVTFFESISQSGEVPYAAYSGGFLVMIAKSAKYAFFDSTKEMMFIPLDDESKGVGKAAIELVAYRMAKSGGSFYLQLVILLWGSVTTGFGIVPIAAAFFLVMVLWSIYAYTAALIMDSHKARNAHEF</sequence>
<evidence type="ECO:0000313" key="10">
    <source>
        <dbReference type="EMBL" id="CAE0441070.1"/>
    </source>
</evidence>
<accession>A0A7S3PJ78</accession>
<keyword evidence="3 9" id="KW-0813">Transport</keyword>
<feature type="transmembrane region" description="Helical" evidence="9">
    <location>
        <begin position="466"/>
        <end position="487"/>
    </location>
</feature>
<dbReference type="EMBL" id="HBIN01014782">
    <property type="protein sequence ID" value="CAE0441070.1"/>
    <property type="molecule type" value="Transcribed_RNA"/>
</dbReference>
<name>A0A7S3PJ78_9STRA</name>
<feature type="transmembrane region" description="Helical" evidence="9">
    <location>
        <begin position="311"/>
        <end position="333"/>
    </location>
</feature>
<evidence type="ECO:0000256" key="7">
    <source>
        <dbReference type="ARBA" id="ARBA00022989"/>
    </source>
</evidence>
<evidence type="ECO:0000256" key="4">
    <source>
        <dbReference type="ARBA" id="ARBA00022692"/>
    </source>
</evidence>
<feature type="transmembrane region" description="Helical" evidence="9">
    <location>
        <begin position="580"/>
        <end position="599"/>
    </location>
</feature>
<dbReference type="GO" id="GO:0016020">
    <property type="term" value="C:membrane"/>
    <property type="evidence" value="ECO:0007669"/>
    <property type="project" value="UniProtKB-SubCell"/>
</dbReference>
<dbReference type="PANTHER" id="PTHR31187:SF1">
    <property type="entry name" value="ADP,ATP CARRIER PROTEIN 1"/>
    <property type="match status" value="1"/>
</dbReference>
<feature type="transmembrane region" description="Helical" evidence="9">
    <location>
        <begin position="178"/>
        <end position="200"/>
    </location>
</feature>
<keyword evidence="8 9" id="KW-0472">Membrane</keyword>
<dbReference type="Pfam" id="PF03219">
    <property type="entry name" value="TLC"/>
    <property type="match status" value="2"/>
</dbReference>
<feature type="transmembrane region" description="Helical" evidence="9">
    <location>
        <begin position="499"/>
        <end position="518"/>
    </location>
</feature>
<feature type="transmembrane region" description="Helical" evidence="9">
    <location>
        <begin position="121"/>
        <end position="141"/>
    </location>
</feature>
<feature type="transmembrane region" description="Helical" evidence="9">
    <location>
        <begin position="54"/>
        <end position="72"/>
    </location>
</feature>
<dbReference type="InterPro" id="IPR004667">
    <property type="entry name" value="ADP_ATP_car_bac_type"/>
</dbReference>
<evidence type="ECO:0000256" key="9">
    <source>
        <dbReference type="RuleBase" id="RU363121"/>
    </source>
</evidence>
<evidence type="ECO:0000256" key="1">
    <source>
        <dbReference type="ARBA" id="ARBA00004141"/>
    </source>
</evidence>
<keyword evidence="7 9" id="KW-1133">Transmembrane helix</keyword>
<comment type="subcellular location">
    <subcellularLocation>
        <location evidence="1 9">Membrane</location>
        <topology evidence="1 9">Multi-pass membrane protein</topology>
    </subcellularLocation>
</comment>
<feature type="transmembrane region" description="Helical" evidence="9">
    <location>
        <begin position="439"/>
        <end position="459"/>
    </location>
</feature>
<evidence type="ECO:0000256" key="2">
    <source>
        <dbReference type="ARBA" id="ARBA00007127"/>
    </source>
</evidence>
<proteinExistence type="inferred from homology"/>
<dbReference type="GO" id="GO:0005524">
    <property type="term" value="F:ATP binding"/>
    <property type="evidence" value="ECO:0007669"/>
    <property type="project" value="UniProtKB-KW"/>
</dbReference>